<dbReference type="RefSeq" id="WP_345493528.1">
    <property type="nucleotide sequence ID" value="NZ_BAABJM010000001.1"/>
</dbReference>
<reference evidence="3" key="1">
    <citation type="journal article" date="2019" name="Int. J. Syst. Evol. Microbiol.">
        <title>The Global Catalogue of Microorganisms (GCM) 10K type strain sequencing project: providing services to taxonomists for standard genome sequencing and annotation.</title>
        <authorList>
            <consortium name="The Broad Institute Genomics Platform"/>
            <consortium name="The Broad Institute Genome Sequencing Center for Infectious Disease"/>
            <person name="Wu L."/>
            <person name="Ma J."/>
        </authorList>
    </citation>
    <scope>NUCLEOTIDE SEQUENCE [LARGE SCALE GENOMIC DNA]</scope>
    <source>
        <strain evidence="3">JCM 18298</strain>
    </source>
</reference>
<gene>
    <name evidence="2" type="ORF">GCM10023318_07050</name>
</gene>
<organism evidence="2 3">
    <name type="scientific">Nocardia callitridis</name>
    <dbReference type="NCBI Taxonomy" id="648753"/>
    <lineage>
        <taxon>Bacteria</taxon>
        <taxon>Bacillati</taxon>
        <taxon>Actinomycetota</taxon>
        <taxon>Actinomycetes</taxon>
        <taxon>Mycobacteriales</taxon>
        <taxon>Nocardiaceae</taxon>
        <taxon>Nocardia</taxon>
    </lineage>
</organism>
<dbReference type="Proteomes" id="UP001500603">
    <property type="component" value="Unassembled WGS sequence"/>
</dbReference>
<dbReference type="EMBL" id="BAABJM010000001">
    <property type="protein sequence ID" value="GAA5044385.1"/>
    <property type="molecule type" value="Genomic_DNA"/>
</dbReference>
<evidence type="ECO:0000313" key="3">
    <source>
        <dbReference type="Proteomes" id="UP001500603"/>
    </source>
</evidence>
<feature type="compositionally biased region" description="Basic and acidic residues" evidence="1">
    <location>
        <begin position="31"/>
        <end position="51"/>
    </location>
</feature>
<keyword evidence="3" id="KW-1185">Reference proteome</keyword>
<feature type="compositionally biased region" description="Acidic residues" evidence="1">
    <location>
        <begin position="68"/>
        <end position="86"/>
    </location>
</feature>
<evidence type="ECO:0000256" key="1">
    <source>
        <dbReference type="SAM" id="MobiDB-lite"/>
    </source>
</evidence>
<name>A0ABP9JXE8_9NOCA</name>
<accession>A0ABP9JXE8</accession>
<evidence type="ECO:0000313" key="2">
    <source>
        <dbReference type="EMBL" id="GAA5044385.1"/>
    </source>
</evidence>
<sequence>MVDRDTSRTLDAIPEADLAEQAALAYPDDPADPRVEPDDSEYEPRTAHRDEWDADPADVADQAVPVPFDDEDEDAQDDDSADDLVG</sequence>
<proteinExistence type="predicted"/>
<protein>
    <submittedName>
        <fullName evidence="2">Uncharacterized protein</fullName>
    </submittedName>
</protein>
<comment type="caution">
    <text evidence="2">The sequence shown here is derived from an EMBL/GenBank/DDBJ whole genome shotgun (WGS) entry which is preliminary data.</text>
</comment>
<feature type="region of interest" description="Disordered" evidence="1">
    <location>
        <begin position="23"/>
        <end position="86"/>
    </location>
</feature>